<gene>
    <name evidence="1" type="ORF">G7Y29_04955</name>
</gene>
<dbReference type="InterPro" id="IPR025355">
    <property type="entry name" value="DUF4259"/>
</dbReference>
<reference evidence="1 2" key="1">
    <citation type="submission" date="2020-11" db="EMBL/GenBank/DDBJ databases">
        <title>Corynebacterium sp. MC1420.</title>
        <authorList>
            <person name="Zhou J."/>
        </authorList>
    </citation>
    <scope>NUCLEOTIDE SEQUENCE [LARGE SCALE GENOMIC DNA]</scope>
    <source>
        <strain evidence="1 2">MC1420</strain>
    </source>
</reference>
<organism evidence="1 2">
    <name type="scientific">Corynebacterium qintianiae</name>
    <dbReference type="NCBI Taxonomy" id="2709392"/>
    <lineage>
        <taxon>Bacteria</taxon>
        <taxon>Bacillati</taxon>
        <taxon>Actinomycetota</taxon>
        <taxon>Actinomycetes</taxon>
        <taxon>Mycobacteriales</taxon>
        <taxon>Corynebacteriaceae</taxon>
        <taxon>Corynebacterium</taxon>
    </lineage>
</organism>
<name>A0A7T0PER9_9CORY</name>
<keyword evidence="2" id="KW-1185">Reference proteome</keyword>
<dbReference type="AlphaFoldDB" id="A0A7T0PER9"/>
<accession>A0A7T0PER9</accession>
<dbReference type="RefSeq" id="WP_165004745.1">
    <property type="nucleotide sequence ID" value="NZ_CP064955.1"/>
</dbReference>
<dbReference type="EMBL" id="CP064955">
    <property type="protein sequence ID" value="QPK84118.1"/>
    <property type="molecule type" value="Genomic_DNA"/>
</dbReference>
<evidence type="ECO:0000313" key="2">
    <source>
        <dbReference type="Proteomes" id="UP000594586"/>
    </source>
</evidence>
<dbReference type="KEGG" id="cqn:G7Y29_04955"/>
<evidence type="ECO:0000313" key="1">
    <source>
        <dbReference type="EMBL" id="QPK84118.1"/>
    </source>
</evidence>
<sequence length="116" mass="13372">MGTWNWGPFDNDIAFDAVRQLADGTFRMDQFRFDCEQSRLDTEQLQVLVALAAVVNGYVPAQFESARAYEFGFKDRRWIEARVREAVAPTGSELYDMWKDAGELEQWLAATNKVVR</sequence>
<protein>
    <submittedName>
        <fullName evidence="1">DUF4259 domain-containing protein</fullName>
    </submittedName>
</protein>
<dbReference type="Pfam" id="PF14078">
    <property type="entry name" value="DUF4259"/>
    <property type="match status" value="1"/>
</dbReference>
<proteinExistence type="predicted"/>
<dbReference type="Proteomes" id="UP000594586">
    <property type="component" value="Chromosome"/>
</dbReference>